<dbReference type="InterPro" id="IPR006225">
    <property type="entry name" value="PsdUridine_synth_RluC/D"/>
</dbReference>
<dbReference type="PROSITE" id="PS50889">
    <property type="entry name" value="S4"/>
    <property type="match status" value="1"/>
</dbReference>
<sequence>MTEQSNNDELIREIDPAMAGLRLDHCLQQIFSEYSRARLQKWVKEGKITIDGRLLRSKDKVFGGETIILIPEVEAQERWQPEAIDLDIVYEDAAVIVLNKPAGLVVHPAAGNQQGTLLNALLHHAPELNEMPRAGIVHRLDKETTGLMVVARTLTAQKTLVEQLQARTVTREYFALVMGTIIAGGTLEWPIGRHRVDRKRMAVVDDGKPAMTHYRVLERYAHHTYLKVNLSTGRTHQIRVHFSHMNHPLIGDPVYGGRLRIPKQANDELANCLRGFRRQALHAGRLKFEHPLTRDSVEFSRPVPKDMEDMLNIMREHNPVQPVIRK</sequence>
<dbReference type="Gene3D" id="3.10.290.10">
    <property type="entry name" value="RNA-binding S4 domain"/>
    <property type="match status" value="1"/>
</dbReference>
<dbReference type="GO" id="GO:0003723">
    <property type="term" value="F:RNA binding"/>
    <property type="evidence" value="ECO:0007669"/>
    <property type="project" value="UniProtKB-KW"/>
</dbReference>
<evidence type="ECO:0000256" key="3">
    <source>
        <dbReference type="ARBA" id="ARBA00023235"/>
    </source>
</evidence>
<gene>
    <name evidence="5" type="ORF">MNBD_GAMMA16-245</name>
</gene>
<evidence type="ECO:0000256" key="1">
    <source>
        <dbReference type="ARBA" id="ARBA00010876"/>
    </source>
</evidence>
<dbReference type="InterPro" id="IPR020103">
    <property type="entry name" value="PsdUridine_synth_cat_dom_sf"/>
</dbReference>
<evidence type="ECO:0000259" key="4">
    <source>
        <dbReference type="Pfam" id="PF00849"/>
    </source>
</evidence>
<dbReference type="SUPFAM" id="SSF55174">
    <property type="entry name" value="Alpha-L RNA-binding motif"/>
    <property type="match status" value="1"/>
</dbReference>
<dbReference type="InterPro" id="IPR036986">
    <property type="entry name" value="S4_RNA-bd_sf"/>
</dbReference>
<feature type="domain" description="Pseudouridine synthase RsuA/RluA-like" evidence="4">
    <location>
        <begin position="95"/>
        <end position="244"/>
    </location>
</feature>
<keyword evidence="2" id="KW-0694">RNA-binding</keyword>
<organism evidence="5">
    <name type="scientific">hydrothermal vent metagenome</name>
    <dbReference type="NCBI Taxonomy" id="652676"/>
    <lineage>
        <taxon>unclassified sequences</taxon>
        <taxon>metagenomes</taxon>
        <taxon>ecological metagenomes</taxon>
    </lineage>
</organism>
<dbReference type="PANTHER" id="PTHR21600:SF44">
    <property type="entry name" value="RIBOSOMAL LARGE SUBUNIT PSEUDOURIDINE SYNTHASE D"/>
    <property type="match status" value="1"/>
</dbReference>
<dbReference type="CDD" id="cd02869">
    <property type="entry name" value="PseudoU_synth_RluA_like"/>
    <property type="match status" value="1"/>
</dbReference>
<evidence type="ECO:0000256" key="2">
    <source>
        <dbReference type="ARBA" id="ARBA00022884"/>
    </source>
</evidence>
<dbReference type="GO" id="GO:0160140">
    <property type="term" value="F:23S rRNA pseudouridine(1911/1915/1917) synthase activity"/>
    <property type="evidence" value="ECO:0007669"/>
    <property type="project" value="UniProtKB-EC"/>
</dbReference>
<proteinExistence type="inferred from homology"/>
<dbReference type="InterPro" id="IPR006145">
    <property type="entry name" value="PsdUridine_synth_RsuA/RluA"/>
</dbReference>
<dbReference type="PANTHER" id="PTHR21600">
    <property type="entry name" value="MITOCHONDRIAL RNA PSEUDOURIDINE SYNTHASE"/>
    <property type="match status" value="1"/>
</dbReference>
<name>A0A3B0ZFH8_9ZZZZ</name>
<evidence type="ECO:0000313" key="5">
    <source>
        <dbReference type="EMBL" id="VAW87790.1"/>
    </source>
</evidence>
<dbReference type="InterPro" id="IPR050188">
    <property type="entry name" value="RluA_PseudoU_synthase"/>
</dbReference>
<reference evidence="5" key="1">
    <citation type="submission" date="2018-06" db="EMBL/GenBank/DDBJ databases">
        <authorList>
            <person name="Zhirakovskaya E."/>
        </authorList>
    </citation>
    <scope>NUCLEOTIDE SEQUENCE</scope>
</reference>
<dbReference type="FunFam" id="3.30.2350.10:FF:000006">
    <property type="entry name" value="Pseudouridine synthase"/>
    <property type="match status" value="1"/>
</dbReference>
<protein>
    <submittedName>
        <fullName evidence="5">Ribosomal large subunit pseudouridine synthase D</fullName>
        <ecNumber evidence="5">5.4.99.23</ecNumber>
    </submittedName>
</protein>
<dbReference type="EC" id="5.4.99.23" evidence="5"/>
<dbReference type="CDD" id="cd00165">
    <property type="entry name" value="S4"/>
    <property type="match status" value="1"/>
</dbReference>
<dbReference type="GO" id="GO:0000455">
    <property type="term" value="P:enzyme-directed rRNA pseudouridine synthesis"/>
    <property type="evidence" value="ECO:0007669"/>
    <property type="project" value="TreeGrafter"/>
</dbReference>
<keyword evidence="3 5" id="KW-0413">Isomerase</keyword>
<dbReference type="NCBIfam" id="TIGR00005">
    <property type="entry name" value="rluA_subfam"/>
    <property type="match status" value="1"/>
</dbReference>
<accession>A0A3B0ZFH8</accession>
<dbReference type="SUPFAM" id="SSF55120">
    <property type="entry name" value="Pseudouridine synthase"/>
    <property type="match status" value="1"/>
</dbReference>
<dbReference type="Pfam" id="PF00849">
    <property type="entry name" value="PseudoU_synth_2"/>
    <property type="match status" value="1"/>
</dbReference>
<dbReference type="PROSITE" id="PS01129">
    <property type="entry name" value="PSI_RLU"/>
    <property type="match status" value="1"/>
</dbReference>
<comment type="similarity">
    <text evidence="1">Belongs to the pseudouridine synthase RluA family.</text>
</comment>
<dbReference type="InterPro" id="IPR006224">
    <property type="entry name" value="PsdUridine_synth_RluA-like_CS"/>
</dbReference>
<dbReference type="EMBL" id="UOFO01000131">
    <property type="protein sequence ID" value="VAW87790.1"/>
    <property type="molecule type" value="Genomic_DNA"/>
</dbReference>
<dbReference type="NCBIfam" id="NF008385">
    <property type="entry name" value="PRK11180.1"/>
    <property type="match status" value="1"/>
</dbReference>
<dbReference type="Gene3D" id="3.30.2350.10">
    <property type="entry name" value="Pseudouridine synthase"/>
    <property type="match status" value="1"/>
</dbReference>
<dbReference type="AlphaFoldDB" id="A0A3B0ZFH8"/>